<dbReference type="SMART" id="SM00673">
    <property type="entry name" value="CARP"/>
    <property type="match status" value="2"/>
</dbReference>
<evidence type="ECO:0000256" key="7">
    <source>
        <dbReference type="SAM" id="MobiDB-lite"/>
    </source>
</evidence>
<dbReference type="InterPro" id="IPR036412">
    <property type="entry name" value="HAD-like_sf"/>
</dbReference>
<evidence type="ECO:0000259" key="8">
    <source>
        <dbReference type="PROSITE" id="PS51329"/>
    </source>
</evidence>
<dbReference type="InterPro" id="IPR017901">
    <property type="entry name" value="C-CAP_CF_C-like"/>
</dbReference>
<dbReference type="SMART" id="SM00775">
    <property type="entry name" value="LNS2"/>
    <property type="match status" value="1"/>
</dbReference>
<evidence type="ECO:0000313" key="9">
    <source>
        <dbReference type="EMBL" id="RMZ55235.1"/>
    </source>
</evidence>
<sequence>VIEYGSLPTAPWMVQLDSVQALQRRLRHLLQLADQGGDDRDSDEVVAVEVTCLTLYLVVAYYLCTASKADTADVWPADLFSSQHEPSSPMRLISRAWGRDQQPQHRAHLPSVRQHLSEHLAIHEALVKGFRGFVCAHLALLLEAVGVRGLQGATPGPDAMDSEGGEGAAAGREVWGLGEASPTRGSPMDICATPTLFQDAPHRLSSLSPFFHDPSQPDPPALAVAGWLAESLGAEDLGPGAGYGDPGGAASPPPPPSAFNQLVSLASPSDLQSLHKATVVRGEDDFPGGAARVLDCHDCIVYALAPLRHALISCCTDCLVVVGAVGCMLRVERCERVQVVAAARAATVNTCHDCILHLGVNREPLLAGDNRFVQLAPYNAGYERLEAHAASGSDPLSAFLDSGEGGGSQFPASPFPLPQQYFETWEAKMAAAGEVRAAVKEAALEEGRRRELMAAIQASFKDWLQSTGSMRHVYDIARMERAEAGTGSGGRGFDKPLEEMGNEQTKQRKLSRMSSKQGSQNTSRKHTRVPSNPESLLSQVSENLAKEASQVLHVHLNDASTHLALKRTNSGHIQLRLPDDLKDDEEAAMTEQEVQDLKLLEDIGLGLEFSPGDAFIGQLVLDVQEASGLKPSVTNTYVTVADESDKSEAKFCSTCEDTHAWWSEARFHFIVLFSNSVLTLTLKGRSTAYLPVAWLRQGSQDFELELEGSRPGKSGGRLKVHARYAWLRGTSDDGTYTKVNRLVLHRTSRVVRSAAMTAAVEHLSQVNHSLLSHDNIWAVLGPGPGAGGDEGTPAPRGTASSSPIPALETQASDAESLSGAQAALAASLPALPPASLAARLASELTHAGDEGPSSTSQHAATALLDGLSGAAADTPEVADLKRSLLMVLCPVLERLEGLERKTQALTAALQERMWELGGLAEVGEGELVAQAKPAAGGGDGDDDAVQRSSNSLGWLKARAANPVEPFLSGKFEYGMGRPAKRRTVFMFMRKGHWADHPVMAPAFLGTHRTSGGGRLGPLPVTQSVASTPGHYEFVGLLPDDYSYAKGSMFMLEPGTRAVVFDLDGTITVGDGQVVTQFTLDALGASTALNAKLSHKYDLRPRRHALHAVRAWAAKGYQPIYLSGRQGSYYNLTLAWLIKHRYPPGPIHLTRTHLPTLPVYFSVGLFKVKYIEGLRAKGIDVYAAYGNTMTDIKAYEAAGIAKERTYIIGPFAGKNGTKKVANWTDHLPEIMAYPDAEVPIPYTELLITEMPGYVKNKTVVDKEGKTHDIRVVSSLHQRTASEEKILEDSEQFAPSVTAEPGARSDTPSSFLEDSEDDDEAAVASATEALGNVTLQGRP</sequence>
<feature type="region of interest" description="Disordered" evidence="7">
    <location>
        <begin position="483"/>
        <end position="534"/>
    </location>
</feature>
<feature type="region of interest" description="Disordered" evidence="7">
    <location>
        <begin position="781"/>
        <end position="815"/>
    </location>
</feature>
<comment type="similarity">
    <text evidence="3">Belongs to the TBCC family.</text>
</comment>
<dbReference type="PROSITE" id="PS51329">
    <property type="entry name" value="C_CAP_COFACTOR_C"/>
    <property type="match status" value="1"/>
</dbReference>
<evidence type="ECO:0000256" key="6">
    <source>
        <dbReference type="ARBA" id="ARBA00023212"/>
    </source>
</evidence>
<dbReference type="InterPro" id="IPR006599">
    <property type="entry name" value="CARP_motif"/>
</dbReference>
<dbReference type="PANTHER" id="PTHR16052">
    <property type="entry name" value="TBCC DOMAIN-CONTAINING PROTEIN 1"/>
    <property type="match status" value="1"/>
</dbReference>
<dbReference type="GO" id="GO:0000922">
    <property type="term" value="C:spindle pole"/>
    <property type="evidence" value="ECO:0007669"/>
    <property type="project" value="UniProtKB-SubCell"/>
</dbReference>
<protein>
    <recommendedName>
        <fullName evidence="4">TBCC domain-containing protein 1</fullName>
    </recommendedName>
</protein>
<evidence type="ECO:0000256" key="2">
    <source>
        <dbReference type="ARBA" id="ARBA00004647"/>
    </source>
</evidence>
<feature type="non-terminal residue" evidence="9">
    <location>
        <position position="1"/>
    </location>
</feature>
<evidence type="ECO:0000256" key="1">
    <source>
        <dbReference type="ARBA" id="ARBA00004300"/>
    </source>
</evidence>
<feature type="compositionally biased region" description="Polar residues" evidence="7">
    <location>
        <begin position="512"/>
        <end position="522"/>
    </location>
</feature>
<feature type="domain" description="C-CAP/cofactor C-like" evidence="8">
    <location>
        <begin position="268"/>
        <end position="390"/>
    </location>
</feature>
<dbReference type="InterPro" id="IPR016098">
    <property type="entry name" value="CAP/MinC_C"/>
</dbReference>
<dbReference type="PANTHER" id="PTHR16052:SF0">
    <property type="entry name" value="TBCC DOMAIN-CONTAINING PROTEIN 1"/>
    <property type="match status" value="1"/>
</dbReference>
<dbReference type="InterPro" id="IPR012945">
    <property type="entry name" value="Tubulin-bd_cofactor_C_dom"/>
</dbReference>
<dbReference type="SUPFAM" id="SSF56784">
    <property type="entry name" value="HAD-like"/>
    <property type="match status" value="1"/>
</dbReference>
<dbReference type="Pfam" id="PF07986">
    <property type="entry name" value="TBCC"/>
    <property type="match status" value="1"/>
</dbReference>
<dbReference type="InterPro" id="IPR023214">
    <property type="entry name" value="HAD_sf"/>
</dbReference>
<organism evidence="9 10">
    <name type="scientific">Auxenochlorella protothecoides</name>
    <name type="common">Green microalga</name>
    <name type="synonym">Chlorella protothecoides</name>
    <dbReference type="NCBI Taxonomy" id="3075"/>
    <lineage>
        <taxon>Eukaryota</taxon>
        <taxon>Viridiplantae</taxon>
        <taxon>Chlorophyta</taxon>
        <taxon>core chlorophytes</taxon>
        <taxon>Trebouxiophyceae</taxon>
        <taxon>Chlorellales</taxon>
        <taxon>Chlorellaceae</taxon>
        <taxon>Auxenochlorella</taxon>
    </lineage>
</organism>
<dbReference type="EMBL" id="QOKY01000169">
    <property type="protein sequence ID" value="RMZ55235.1"/>
    <property type="molecule type" value="Genomic_DNA"/>
</dbReference>
<dbReference type="Proteomes" id="UP000279271">
    <property type="component" value="Unassembled WGS sequence"/>
</dbReference>
<proteinExistence type="inferred from homology"/>
<dbReference type="InterPro" id="IPR031315">
    <property type="entry name" value="LNS2/PITP"/>
</dbReference>
<evidence type="ECO:0000256" key="5">
    <source>
        <dbReference type="ARBA" id="ARBA00022490"/>
    </source>
</evidence>
<dbReference type="Pfam" id="PF24694">
    <property type="entry name" value="LNS2_PITM1-3"/>
    <property type="match status" value="1"/>
</dbReference>
<dbReference type="Gene3D" id="2.160.20.70">
    <property type="match status" value="1"/>
</dbReference>
<name>A0A3M7KZP7_AUXPR</name>
<feature type="compositionally biased region" description="Polar residues" evidence="7">
    <location>
        <begin position="798"/>
        <end position="813"/>
    </location>
</feature>
<dbReference type="InterPro" id="IPR039589">
    <property type="entry name" value="TBCC1"/>
</dbReference>
<keyword evidence="5" id="KW-0963">Cytoplasm</keyword>
<comment type="caution">
    <text evidence="9">The sequence shown here is derived from an EMBL/GenBank/DDBJ whole genome shotgun (WGS) entry which is preliminary data.</text>
</comment>
<comment type="subcellular location">
    <subcellularLocation>
        <location evidence="1">Cytoplasm</location>
        <location evidence="1">Cytoskeleton</location>
        <location evidence="1">Microtubule organizing center</location>
        <location evidence="1">Centrosome</location>
    </subcellularLocation>
    <subcellularLocation>
        <location evidence="2">Cytoplasm</location>
        <location evidence="2">Cytoskeleton</location>
        <location evidence="2">Spindle pole</location>
    </subcellularLocation>
</comment>
<keyword evidence="6" id="KW-0206">Cytoskeleton</keyword>
<accession>A0A3M7KZP7</accession>
<evidence type="ECO:0000256" key="4">
    <source>
        <dbReference type="ARBA" id="ARBA00017559"/>
    </source>
</evidence>
<feature type="region of interest" description="Disordered" evidence="7">
    <location>
        <begin position="238"/>
        <end position="258"/>
    </location>
</feature>
<evidence type="ECO:0000256" key="3">
    <source>
        <dbReference type="ARBA" id="ARBA00008848"/>
    </source>
</evidence>
<feature type="region of interest" description="Disordered" evidence="7">
    <location>
        <begin position="1279"/>
        <end position="1321"/>
    </location>
</feature>
<reference evidence="10" key="1">
    <citation type="journal article" date="2018" name="Algal Res.">
        <title>Characterization of plant carbon substrate utilization by Auxenochlorella protothecoides.</title>
        <authorList>
            <person name="Vogler B.W."/>
            <person name="Starkenburg S.R."/>
            <person name="Sudasinghe N."/>
            <person name="Schambach J.Y."/>
            <person name="Rollin J.A."/>
            <person name="Pattathil S."/>
            <person name="Barry A.N."/>
        </authorList>
    </citation>
    <scope>NUCLEOTIDE SEQUENCE [LARGE SCALE GENOMIC DNA]</scope>
    <source>
        <strain evidence="10">UTEX 25</strain>
    </source>
</reference>
<gene>
    <name evidence="9" type="ORF">APUTEX25_005513</name>
</gene>
<dbReference type="Gene3D" id="3.40.50.1000">
    <property type="entry name" value="HAD superfamily/HAD-like"/>
    <property type="match status" value="1"/>
</dbReference>
<evidence type="ECO:0000313" key="10">
    <source>
        <dbReference type="Proteomes" id="UP000279271"/>
    </source>
</evidence>